<protein>
    <submittedName>
        <fullName evidence="1">Uncharacterized protein</fullName>
    </submittedName>
</protein>
<keyword evidence="2" id="KW-1185">Reference proteome</keyword>
<accession>A0ACD3AF86</accession>
<dbReference type="Proteomes" id="UP000308600">
    <property type="component" value="Unassembled WGS sequence"/>
</dbReference>
<proteinExistence type="predicted"/>
<name>A0ACD3AF86_9AGAR</name>
<sequence>MSRPFHEEPYLPRELERTIFILASRADLSVAQNLLLVARRTFDWVIAESTKLERYGKHVRHLLVAKHDVASTFMELCPNVVNLAIWTGTPYTNKEITAVLDLKLTSLSIDLDGLYRCPPGKASKFHTLFSCITHLDVSTVFPWNPHEVLIYFTALTHLAIPEERTYQVLEDCLACCKTVKVLVWLCECPHKLRPAGDLRVVSVQCGRSYIMDWEDGARGREDMWSIAEAVATDRLRVQGAKLAVEE</sequence>
<dbReference type="EMBL" id="ML208476">
    <property type="protein sequence ID" value="TFK64405.1"/>
    <property type="molecule type" value="Genomic_DNA"/>
</dbReference>
<evidence type="ECO:0000313" key="2">
    <source>
        <dbReference type="Proteomes" id="UP000308600"/>
    </source>
</evidence>
<organism evidence="1 2">
    <name type="scientific">Pluteus cervinus</name>
    <dbReference type="NCBI Taxonomy" id="181527"/>
    <lineage>
        <taxon>Eukaryota</taxon>
        <taxon>Fungi</taxon>
        <taxon>Dikarya</taxon>
        <taxon>Basidiomycota</taxon>
        <taxon>Agaricomycotina</taxon>
        <taxon>Agaricomycetes</taxon>
        <taxon>Agaricomycetidae</taxon>
        <taxon>Agaricales</taxon>
        <taxon>Pluteineae</taxon>
        <taxon>Pluteaceae</taxon>
        <taxon>Pluteus</taxon>
    </lineage>
</organism>
<reference evidence="1 2" key="1">
    <citation type="journal article" date="2019" name="Nat. Ecol. Evol.">
        <title>Megaphylogeny resolves global patterns of mushroom evolution.</title>
        <authorList>
            <person name="Varga T."/>
            <person name="Krizsan K."/>
            <person name="Foldi C."/>
            <person name="Dima B."/>
            <person name="Sanchez-Garcia M."/>
            <person name="Sanchez-Ramirez S."/>
            <person name="Szollosi G.J."/>
            <person name="Szarkandi J.G."/>
            <person name="Papp V."/>
            <person name="Albert L."/>
            <person name="Andreopoulos W."/>
            <person name="Angelini C."/>
            <person name="Antonin V."/>
            <person name="Barry K.W."/>
            <person name="Bougher N.L."/>
            <person name="Buchanan P."/>
            <person name="Buyck B."/>
            <person name="Bense V."/>
            <person name="Catcheside P."/>
            <person name="Chovatia M."/>
            <person name="Cooper J."/>
            <person name="Damon W."/>
            <person name="Desjardin D."/>
            <person name="Finy P."/>
            <person name="Geml J."/>
            <person name="Haridas S."/>
            <person name="Hughes K."/>
            <person name="Justo A."/>
            <person name="Karasinski D."/>
            <person name="Kautmanova I."/>
            <person name="Kiss B."/>
            <person name="Kocsube S."/>
            <person name="Kotiranta H."/>
            <person name="LaButti K.M."/>
            <person name="Lechner B.E."/>
            <person name="Liimatainen K."/>
            <person name="Lipzen A."/>
            <person name="Lukacs Z."/>
            <person name="Mihaltcheva S."/>
            <person name="Morgado L.N."/>
            <person name="Niskanen T."/>
            <person name="Noordeloos M.E."/>
            <person name="Ohm R.A."/>
            <person name="Ortiz-Santana B."/>
            <person name="Ovrebo C."/>
            <person name="Racz N."/>
            <person name="Riley R."/>
            <person name="Savchenko A."/>
            <person name="Shiryaev A."/>
            <person name="Soop K."/>
            <person name="Spirin V."/>
            <person name="Szebenyi C."/>
            <person name="Tomsovsky M."/>
            <person name="Tulloss R.E."/>
            <person name="Uehling J."/>
            <person name="Grigoriev I.V."/>
            <person name="Vagvolgyi C."/>
            <person name="Papp T."/>
            <person name="Martin F.M."/>
            <person name="Miettinen O."/>
            <person name="Hibbett D.S."/>
            <person name="Nagy L.G."/>
        </authorList>
    </citation>
    <scope>NUCLEOTIDE SEQUENCE [LARGE SCALE GENOMIC DNA]</scope>
    <source>
        <strain evidence="1 2">NL-1719</strain>
    </source>
</reference>
<gene>
    <name evidence="1" type="ORF">BDN72DRAFT_901608</name>
</gene>
<evidence type="ECO:0000313" key="1">
    <source>
        <dbReference type="EMBL" id="TFK64405.1"/>
    </source>
</evidence>